<dbReference type="AlphaFoldDB" id="A0A5B2TML7"/>
<proteinExistence type="predicted"/>
<dbReference type="OrthoDB" id="9954770at2"/>
<sequence length="169" mass="20189">MNIYKFYKPRSFDFFIGDLISNDIAINLVTKEEINISNYRREEIELISNEFVITNIQQFFISKNSIIFKLYIIYGRELNMLKAEFFGYKVYQINEEAIEYDYKELVGILNSRIDLDTNQEEYSSFKIAMNLKFESFYTLNSLIDRCLSYGVMTEDEILNFIILNIEEIK</sequence>
<dbReference type="RefSeq" id="WP_149835709.1">
    <property type="nucleotide sequence ID" value="NZ_VUNZ01000007.1"/>
</dbReference>
<dbReference type="EMBL" id="VUNZ01000007">
    <property type="protein sequence ID" value="KAA2215454.1"/>
    <property type="molecule type" value="Genomic_DNA"/>
</dbReference>
<evidence type="ECO:0000313" key="1">
    <source>
        <dbReference type="EMBL" id="KAA2215454.1"/>
    </source>
</evidence>
<organism evidence="1 2">
    <name type="scientific">Chryseobacterium sediminis</name>
    <dbReference type="NCBI Taxonomy" id="1679494"/>
    <lineage>
        <taxon>Bacteria</taxon>
        <taxon>Pseudomonadati</taxon>
        <taxon>Bacteroidota</taxon>
        <taxon>Flavobacteriia</taxon>
        <taxon>Flavobacteriales</taxon>
        <taxon>Weeksellaceae</taxon>
        <taxon>Chryseobacterium group</taxon>
        <taxon>Chryseobacterium</taxon>
    </lineage>
</organism>
<comment type="caution">
    <text evidence="1">The sequence shown here is derived from an EMBL/GenBank/DDBJ whole genome shotgun (WGS) entry which is preliminary data.</text>
</comment>
<accession>A0A5B2TML7</accession>
<evidence type="ECO:0000313" key="2">
    <source>
        <dbReference type="Proteomes" id="UP000323082"/>
    </source>
</evidence>
<dbReference type="Proteomes" id="UP000323082">
    <property type="component" value="Unassembled WGS sequence"/>
</dbReference>
<protein>
    <submittedName>
        <fullName evidence="1">Uncharacterized protein</fullName>
    </submittedName>
</protein>
<gene>
    <name evidence="1" type="ORF">FW780_21915</name>
</gene>
<reference evidence="1 2" key="1">
    <citation type="journal article" date="2015" name="Int. J. Syst. Evol. Microbiol.">
        <title>Chryseobacterium sediminis sp. nov., isolated from a river sediment.</title>
        <authorList>
            <person name="Kampfer P."/>
            <person name="Busse H.J."/>
            <person name="McInroy J.A."/>
            <person name="Glaeser S.P."/>
        </authorList>
    </citation>
    <scope>NUCLEOTIDE SEQUENCE [LARGE SCALE GENOMIC DNA]</scope>
    <source>
        <strain evidence="1 2">IMT-174</strain>
    </source>
</reference>
<name>A0A5B2TML7_9FLAO</name>